<evidence type="ECO:0000256" key="1">
    <source>
        <dbReference type="ARBA" id="ARBA00004429"/>
    </source>
</evidence>
<evidence type="ECO:0000259" key="12">
    <source>
        <dbReference type="Pfam" id="PF06750"/>
    </source>
</evidence>
<feature type="transmembrane region" description="Helical" evidence="10">
    <location>
        <begin position="74"/>
        <end position="95"/>
    </location>
</feature>
<comment type="similarity">
    <text evidence="2 8">Belongs to the peptidase A24 family.</text>
</comment>
<evidence type="ECO:0000256" key="2">
    <source>
        <dbReference type="ARBA" id="ARBA00005801"/>
    </source>
</evidence>
<keyword evidence="7 10" id="KW-0472">Membrane</keyword>
<dbReference type="RefSeq" id="WP_422864719.1">
    <property type="nucleotide sequence ID" value="NZ_JAMSKV010000011.1"/>
</dbReference>
<keyword evidence="4" id="KW-0997">Cell inner membrane</keyword>
<comment type="function">
    <text evidence="9">Plays an essential role in type IV pili and type II pseudopili formation by proteolytically removing the leader sequence from substrate proteins and subsequently monomethylating the alpha-amino group of the newly exposed N-terminal phenylalanine.</text>
</comment>
<feature type="domain" description="Prepilin peptidase A24 N-terminal" evidence="12">
    <location>
        <begin position="15"/>
        <end position="90"/>
    </location>
</feature>
<evidence type="ECO:0000256" key="7">
    <source>
        <dbReference type="ARBA" id="ARBA00023136"/>
    </source>
</evidence>
<dbReference type="InterPro" id="IPR010627">
    <property type="entry name" value="Prepilin_pept_A24_N"/>
</dbReference>
<keyword evidence="9" id="KW-0511">Multifunctional enzyme</keyword>
<evidence type="ECO:0000256" key="10">
    <source>
        <dbReference type="SAM" id="Phobius"/>
    </source>
</evidence>
<evidence type="ECO:0000256" key="9">
    <source>
        <dbReference type="RuleBase" id="RU003794"/>
    </source>
</evidence>
<feature type="transmembrane region" description="Helical" evidence="10">
    <location>
        <begin position="151"/>
        <end position="172"/>
    </location>
</feature>
<keyword evidence="9" id="KW-0378">Hydrolase</keyword>
<dbReference type="EC" id="3.4.23.43" evidence="9"/>
<proteinExistence type="inferred from homology"/>
<feature type="transmembrane region" description="Helical" evidence="10">
    <location>
        <begin position="126"/>
        <end position="145"/>
    </location>
</feature>
<keyword evidence="14" id="KW-1185">Reference proteome</keyword>
<reference evidence="13 14" key="1">
    <citation type="submission" date="2022-06" db="EMBL/GenBank/DDBJ databases">
        <title>Endosaccharibacter gen. nov., sp. nov., endophytic bacteria isolated from sugarcane.</title>
        <authorList>
            <person name="Pitiwittayakul N."/>
            <person name="Yukphan P."/>
            <person name="Charoenyingcharoen P."/>
            <person name="Tanasupawat S."/>
        </authorList>
    </citation>
    <scope>NUCLEOTIDE SEQUENCE [LARGE SCALE GENOMIC DNA]</scope>
    <source>
        <strain evidence="13 14">KSS8</strain>
    </source>
</reference>
<evidence type="ECO:0000256" key="5">
    <source>
        <dbReference type="ARBA" id="ARBA00022692"/>
    </source>
</evidence>
<keyword evidence="9" id="KW-0645">Protease</keyword>
<feature type="domain" description="Prepilin type IV endopeptidase peptidase" evidence="11">
    <location>
        <begin position="109"/>
        <end position="217"/>
    </location>
</feature>
<protein>
    <recommendedName>
        <fullName evidence="9">Prepilin leader peptidase/N-methyltransferase</fullName>
        <ecNumber evidence="9">2.1.1.-</ecNumber>
        <ecNumber evidence="9">3.4.23.43</ecNumber>
    </recommendedName>
</protein>
<keyword evidence="3" id="KW-1003">Cell membrane</keyword>
<evidence type="ECO:0000256" key="3">
    <source>
        <dbReference type="ARBA" id="ARBA00022475"/>
    </source>
</evidence>
<dbReference type="EC" id="2.1.1.-" evidence="9"/>
<evidence type="ECO:0000256" key="6">
    <source>
        <dbReference type="ARBA" id="ARBA00022989"/>
    </source>
</evidence>
<evidence type="ECO:0000256" key="4">
    <source>
        <dbReference type="ARBA" id="ARBA00022519"/>
    </source>
</evidence>
<comment type="caution">
    <text evidence="13">The sequence shown here is derived from an EMBL/GenBank/DDBJ whole genome shotgun (WGS) entry which is preliminary data.</text>
</comment>
<keyword evidence="5 9" id="KW-0812">Transmembrane</keyword>
<accession>A0ABT1WBM5</accession>
<sequence>MGIAWPAFLPPILVSPFIGSLIGVLAMRLPEGRPVGMARSECNGCGRTLGVADLVPVLSYLALRGRCRTCRAPIGRAHLLAEFAAIAIACVPALAEPQADPLRIWSVCALGWAALLLSWIDWQAMILPDVITLPLLVLGLLLCWFGDPDALGDHALASLLGYGLLRAVALAYRSLRGRDGMGAGDAKLLAAGGAWLGLQALPLMLFGGAVATLLLALVTGRTRGGDAVPFGPGLALAMWAVFLFN</sequence>
<dbReference type="Pfam" id="PF06750">
    <property type="entry name" value="A24_N_bact"/>
    <property type="match status" value="1"/>
</dbReference>
<dbReference type="Proteomes" id="UP001524587">
    <property type="component" value="Unassembled WGS sequence"/>
</dbReference>
<keyword evidence="9" id="KW-0489">Methyltransferase</keyword>
<evidence type="ECO:0000256" key="8">
    <source>
        <dbReference type="RuleBase" id="RU003793"/>
    </source>
</evidence>
<dbReference type="InterPro" id="IPR050882">
    <property type="entry name" value="Prepilin_peptidase/N-MTase"/>
</dbReference>
<dbReference type="PRINTS" id="PR00864">
    <property type="entry name" value="PREPILNPTASE"/>
</dbReference>
<dbReference type="PANTHER" id="PTHR30487">
    <property type="entry name" value="TYPE 4 PREPILIN-LIKE PROTEINS LEADER PEPTIDE-PROCESSING ENZYME"/>
    <property type="match status" value="1"/>
</dbReference>
<feature type="transmembrane region" description="Helical" evidence="10">
    <location>
        <begin position="227"/>
        <end position="244"/>
    </location>
</feature>
<feature type="transmembrane region" description="Helical" evidence="10">
    <location>
        <begin position="101"/>
        <end position="119"/>
    </location>
</feature>
<gene>
    <name evidence="13" type="ORF">NFI95_12315</name>
</gene>
<feature type="transmembrane region" description="Helical" evidence="10">
    <location>
        <begin position="193"/>
        <end position="215"/>
    </location>
</feature>
<evidence type="ECO:0000313" key="14">
    <source>
        <dbReference type="Proteomes" id="UP001524587"/>
    </source>
</evidence>
<dbReference type="Gene3D" id="1.20.120.1220">
    <property type="match status" value="1"/>
</dbReference>
<evidence type="ECO:0000259" key="11">
    <source>
        <dbReference type="Pfam" id="PF01478"/>
    </source>
</evidence>
<dbReference type="PANTHER" id="PTHR30487:SF0">
    <property type="entry name" value="PREPILIN LEADER PEPTIDASE_N-METHYLTRANSFERASE-RELATED"/>
    <property type="match status" value="1"/>
</dbReference>
<evidence type="ECO:0000313" key="13">
    <source>
        <dbReference type="EMBL" id="MCQ8279228.1"/>
    </source>
</evidence>
<organism evidence="13 14">
    <name type="scientific">Endosaccharibacter trunci</name>
    <dbReference type="NCBI Taxonomy" id="2812733"/>
    <lineage>
        <taxon>Bacteria</taxon>
        <taxon>Pseudomonadati</taxon>
        <taxon>Pseudomonadota</taxon>
        <taxon>Alphaproteobacteria</taxon>
        <taxon>Acetobacterales</taxon>
        <taxon>Acetobacteraceae</taxon>
        <taxon>Endosaccharibacter</taxon>
    </lineage>
</organism>
<dbReference type="EMBL" id="JAMSKV010000011">
    <property type="protein sequence ID" value="MCQ8279228.1"/>
    <property type="molecule type" value="Genomic_DNA"/>
</dbReference>
<dbReference type="InterPro" id="IPR014032">
    <property type="entry name" value="Peptidase_A24A_bac"/>
</dbReference>
<feature type="transmembrane region" description="Helical" evidence="10">
    <location>
        <begin position="12"/>
        <end position="29"/>
    </location>
</feature>
<dbReference type="InterPro" id="IPR000045">
    <property type="entry name" value="Prepilin_IV_endopep_pep"/>
</dbReference>
<name>A0ABT1WBM5_9PROT</name>
<dbReference type="Pfam" id="PF01478">
    <property type="entry name" value="Peptidase_A24"/>
    <property type="match status" value="1"/>
</dbReference>
<keyword evidence="6 10" id="KW-1133">Transmembrane helix</keyword>
<keyword evidence="9" id="KW-0808">Transferase</keyword>
<comment type="subcellular location">
    <subcellularLocation>
        <location evidence="1">Cell inner membrane</location>
        <topology evidence="1">Multi-pass membrane protein</topology>
    </subcellularLocation>
    <subcellularLocation>
        <location evidence="9">Cell membrane</location>
        <topology evidence="9">Multi-pass membrane protein</topology>
    </subcellularLocation>
</comment>
<comment type="catalytic activity">
    <reaction evidence="9">
        <text>Typically cleaves a -Gly-|-Phe- bond to release an N-terminal, basic peptide of 5-8 residues from type IV prepilin, and then N-methylates the new N-terminal amino group, the methyl donor being S-adenosyl-L-methionine.</text>
        <dbReference type="EC" id="3.4.23.43"/>
    </reaction>
</comment>